<organism evidence="10 11">
    <name type="scientific">Metallosphaera yellowstonensis MK1</name>
    <dbReference type="NCBI Taxonomy" id="671065"/>
    <lineage>
        <taxon>Archaea</taxon>
        <taxon>Thermoproteota</taxon>
        <taxon>Thermoprotei</taxon>
        <taxon>Sulfolobales</taxon>
        <taxon>Sulfolobaceae</taxon>
        <taxon>Metallosphaera</taxon>
    </lineage>
</organism>
<evidence type="ECO:0000256" key="5">
    <source>
        <dbReference type="ARBA" id="ARBA00038781"/>
    </source>
</evidence>
<dbReference type="SMART" id="SM00382">
    <property type="entry name" value="AAA"/>
    <property type="match status" value="1"/>
</dbReference>
<keyword evidence="2" id="KW-0547">Nucleotide-binding</keyword>
<evidence type="ECO:0000256" key="1">
    <source>
        <dbReference type="ARBA" id="ARBA00022448"/>
    </source>
</evidence>
<dbReference type="Gene3D" id="3.40.50.300">
    <property type="entry name" value="P-loop containing nucleotide triphosphate hydrolases"/>
    <property type="match status" value="1"/>
</dbReference>
<evidence type="ECO:0000313" key="10">
    <source>
        <dbReference type="EMBL" id="EHP68302.1"/>
    </source>
</evidence>
<evidence type="ECO:0000259" key="9">
    <source>
        <dbReference type="PROSITE" id="PS50893"/>
    </source>
</evidence>
<dbReference type="PANTHER" id="PTHR42781:SF4">
    <property type="entry name" value="SPERMIDINE_PUTRESCINE IMPORT ATP-BINDING PROTEIN POTA"/>
    <property type="match status" value="1"/>
</dbReference>
<dbReference type="InterPro" id="IPR050093">
    <property type="entry name" value="ABC_SmlMolc_Importer"/>
</dbReference>
<evidence type="ECO:0000256" key="8">
    <source>
        <dbReference type="ARBA" id="ARBA00047936"/>
    </source>
</evidence>
<reference evidence="10 11" key="1">
    <citation type="submission" date="2012-01" db="EMBL/GenBank/DDBJ databases">
        <title>Improved High-Quality Draft sequence of Metallosphaera yellowstonensis MK1.</title>
        <authorList>
            <consortium name="US DOE Joint Genome Institute"/>
            <person name="Lucas S."/>
            <person name="Han J."/>
            <person name="Cheng J.-F."/>
            <person name="Goodwin L."/>
            <person name="Pitluck S."/>
            <person name="Peters L."/>
            <person name="Teshima H."/>
            <person name="Detter J.C."/>
            <person name="Han C."/>
            <person name="Tapia R."/>
            <person name="Land M."/>
            <person name="Hauser L."/>
            <person name="Kyrpides N."/>
            <person name="Kozubal M."/>
            <person name="Macur R.E."/>
            <person name="Jay Z."/>
            <person name="Inskeep W."/>
            <person name="Woyke T."/>
        </authorList>
    </citation>
    <scope>NUCLEOTIDE SEQUENCE [LARGE SCALE GENOMIC DNA]</scope>
    <source>
        <strain evidence="10 11">MK1</strain>
    </source>
</reference>
<comment type="catalytic activity">
    <reaction evidence="8">
        <text>tungstate(in) + ATP + H2O = tungstate(out) + ADP + phosphate + H(+)</text>
        <dbReference type="Rhea" id="RHEA:35027"/>
        <dbReference type="ChEBI" id="CHEBI:15377"/>
        <dbReference type="ChEBI" id="CHEBI:15378"/>
        <dbReference type="ChEBI" id="CHEBI:30616"/>
        <dbReference type="ChEBI" id="CHEBI:43474"/>
        <dbReference type="ChEBI" id="CHEBI:46502"/>
        <dbReference type="ChEBI" id="CHEBI:456216"/>
        <dbReference type="EC" id="7.3.2.6"/>
    </reaction>
</comment>
<evidence type="ECO:0000256" key="2">
    <source>
        <dbReference type="ARBA" id="ARBA00022741"/>
    </source>
</evidence>
<dbReference type="SUPFAM" id="SSF52540">
    <property type="entry name" value="P-loop containing nucleoside triphosphate hydrolases"/>
    <property type="match status" value="1"/>
</dbReference>
<dbReference type="GO" id="GO:0016887">
    <property type="term" value="F:ATP hydrolysis activity"/>
    <property type="evidence" value="ECO:0007669"/>
    <property type="project" value="InterPro"/>
</dbReference>
<dbReference type="Proteomes" id="UP000003980">
    <property type="component" value="Unassembled WGS sequence"/>
</dbReference>
<sequence length="205" mass="22662">MSEEDLIIEVSKGLRDFAINASMKESGVICITGPNGSGKTTFLDIIAGLVRPEKGRIVVRGRDVTLLPPEKRGIALVTPESYIPHLDVDTHIIKGARFRGIRYNPEIINKYKELLGVTFSGKVGSLSLGQKERVAILTAILSSPLLLLLDEAISNISDREDFLKKLIEIVKNKGISMIYVTQDEDIASVADHHYVMQNGSLMKRY</sequence>
<gene>
    <name evidence="10" type="ORF">MetMK1DRAFT_00027290</name>
</gene>
<evidence type="ECO:0000313" key="11">
    <source>
        <dbReference type="Proteomes" id="UP000003980"/>
    </source>
</evidence>
<evidence type="ECO:0000256" key="3">
    <source>
        <dbReference type="ARBA" id="ARBA00022840"/>
    </source>
</evidence>
<evidence type="ECO:0000256" key="7">
    <source>
        <dbReference type="ARBA" id="ARBA00041133"/>
    </source>
</evidence>
<dbReference type="GO" id="GO:1901238">
    <property type="term" value="F:ABC-type tungstate transporter activity"/>
    <property type="evidence" value="ECO:0007669"/>
    <property type="project" value="UniProtKB-EC"/>
</dbReference>
<dbReference type="HOGENOM" id="CLU_000604_1_22_2"/>
<dbReference type="InterPro" id="IPR003439">
    <property type="entry name" value="ABC_transporter-like_ATP-bd"/>
</dbReference>
<dbReference type="eggNOG" id="arCOG05705">
    <property type="taxonomic scope" value="Archaea"/>
</dbReference>
<dbReference type="RefSeq" id="WP_009074559.1">
    <property type="nucleotide sequence ID" value="NZ_JH597770.1"/>
</dbReference>
<comment type="similarity">
    <text evidence="4">Belongs to the ABC transporter superfamily. Sulfate/tungstate importer (TC 3.A.1.6) family.</text>
</comment>
<keyword evidence="3" id="KW-0067">ATP-binding</keyword>
<evidence type="ECO:0000256" key="4">
    <source>
        <dbReference type="ARBA" id="ARBA00038307"/>
    </source>
</evidence>
<dbReference type="AlphaFoldDB" id="H2C826"/>
<dbReference type="PANTHER" id="PTHR42781">
    <property type="entry name" value="SPERMIDINE/PUTRESCINE IMPORT ATP-BINDING PROTEIN POTA"/>
    <property type="match status" value="1"/>
</dbReference>
<evidence type="ECO:0000256" key="6">
    <source>
        <dbReference type="ARBA" id="ARBA00039025"/>
    </source>
</evidence>
<dbReference type="InterPro" id="IPR003593">
    <property type="entry name" value="AAA+_ATPase"/>
</dbReference>
<feature type="domain" description="ABC transporter" evidence="9">
    <location>
        <begin position="1"/>
        <end position="205"/>
    </location>
</feature>
<name>H2C826_9CREN</name>
<accession>H2C826</accession>
<keyword evidence="11" id="KW-1185">Reference proteome</keyword>
<dbReference type="Pfam" id="PF00005">
    <property type="entry name" value="ABC_tran"/>
    <property type="match status" value="1"/>
</dbReference>
<dbReference type="EC" id="7.3.2.6" evidence="6"/>
<keyword evidence="1" id="KW-0813">Transport</keyword>
<protein>
    <recommendedName>
        <fullName evidence="7">Molybdate/tungstate import ATP-binding protein WtpC</fullName>
        <ecNumber evidence="6">7.3.2.6</ecNumber>
    </recommendedName>
</protein>
<comment type="subunit">
    <text evidence="5">The complex is composed of two ATP-binding proteins (WtpC), two transmembrane proteins (WtpB) and a solute-binding protein (WtpA).</text>
</comment>
<dbReference type="InterPro" id="IPR027417">
    <property type="entry name" value="P-loop_NTPase"/>
</dbReference>
<dbReference type="PROSITE" id="PS50893">
    <property type="entry name" value="ABC_TRANSPORTER_2"/>
    <property type="match status" value="1"/>
</dbReference>
<dbReference type="GO" id="GO:0005524">
    <property type="term" value="F:ATP binding"/>
    <property type="evidence" value="ECO:0007669"/>
    <property type="project" value="UniProtKB-KW"/>
</dbReference>
<dbReference type="STRING" id="671065.MetMK1DRAFT_00027290"/>
<proteinExistence type="inferred from homology"/>
<dbReference type="EMBL" id="JH597770">
    <property type="protein sequence ID" value="EHP68302.1"/>
    <property type="molecule type" value="Genomic_DNA"/>
</dbReference>